<evidence type="ECO:0000256" key="1">
    <source>
        <dbReference type="ARBA" id="ARBA00001946"/>
    </source>
</evidence>
<keyword evidence="4" id="KW-0460">Magnesium</keyword>
<dbReference type="PRINTS" id="PR00413">
    <property type="entry name" value="HADHALOGNASE"/>
</dbReference>
<keyword evidence="6" id="KW-1185">Reference proteome</keyword>
<dbReference type="PANTHER" id="PTHR46193:SF10">
    <property type="entry name" value="6-PHOSPHOGLUCONATE PHOSPHATASE"/>
    <property type="match status" value="1"/>
</dbReference>
<dbReference type="InterPro" id="IPR036412">
    <property type="entry name" value="HAD-like_sf"/>
</dbReference>
<keyword evidence="3" id="KW-0479">Metal-binding</keyword>
<dbReference type="InterPro" id="IPR051600">
    <property type="entry name" value="Beta-PGM-like"/>
</dbReference>
<accession>A0A0P1ERG8</accession>
<dbReference type="Gene3D" id="3.40.50.1000">
    <property type="entry name" value="HAD superfamily/HAD-like"/>
    <property type="match status" value="1"/>
</dbReference>
<dbReference type="PANTHER" id="PTHR46193">
    <property type="entry name" value="6-PHOSPHOGLUCONATE PHOSPHATASE"/>
    <property type="match status" value="1"/>
</dbReference>
<dbReference type="GO" id="GO:0016787">
    <property type="term" value="F:hydrolase activity"/>
    <property type="evidence" value="ECO:0007669"/>
    <property type="project" value="UniProtKB-KW"/>
</dbReference>
<sequence length="211" mass="22754">MHDLVIFDCDGVLVDSEPLSNQVMVANFARHGLSLTAEECHRVFTGRTMPEVQDIARDLGADLPENWIMEFDAETDARLRQGVPLVPGVAELLTLLDARGIPFCVASNGGPDKMRVTLGQNGLWDRFKDVMFSAYTLGVGKPDPTMFLTAARQFEATAPVVIEDSASGVTAAIRANMRCLGYVPDGKGELLADLGAEVFTEMAEVPALLGI</sequence>
<dbReference type="EMBL" id="CYPS01000064">
    <property type="protein sequence ID" value="CUH45070.1"/>
    <property type="molecule type" value="Genomic_DNA"/>
</dbReference>
<dbReference type="Gene3D" id="1.10.150.240">
    <property type="entry name" value="Putative phosphatase, domain 2"/>
    <property type="match status" value="1"/>
</dbReference>
<dbReference type="GO" id="GO:0046872">
    <property type="term" value="F:metal ion binding"/>
    <property type="evidence" value="ECO:0007669"/>
    <property type="project" value="UniProtKB-KW"/>
</dbReference>
<dbReference type="SFLD" id="SFLDG01129">
    <property type="entry name" value="C1.5:_HAD__Beta-PGM__Phosphata"/>
    <property type="match status" value="1"/>
</dbReference>
<comment type="similarity">
    <text evidence="2">Belongs to the HAD-like hydrolase superfamily. CbbY/CbbZ/Gph/YieH family.</text>
</comment>
<dbReference type="SUPFAM" id="SSF56784">
    <property type="entry name" value="HAD-like"/>
    <property type="match status" value="1"/>
</dbReference>
<name>A0A0P1ERG8_9RHOB</name>
<evidence type="ECO:0000256" key="3">
    <source>
        <dbReference type="ARBA" id="ARBA00022723"/>
    </source>
</evidence>
<proteinExistence type="inferred from homology"/>
<dbReference type="AlphaFoldDB" id="A0A0P1ERG8"/>
<dbReference type="NCBIfam" id="TIGR01509">
    <property type="entry name" value="HAD-SF-IA-v3"/>
    <property type="match status" value="1"/>
</dbReference>
<reference evidence="6" key="1">
    <citation type="submission" date="2015-09" db="EMBL/GenBank/DDBJ databases">
        <authorList>
            <person name="Rodrigo-Torres L."/>
            <person name="Arahal D.R."/>
        </authorList>
    </citation>
    <scope>NUCLEOTIDE SEQUENCE [LARGE SCALE GENOMIC DNA]</scope>
    <source>
        <strain evidence="6">CECT 4293</strain>
    </source>
</reference>
<dbReference type="InterPro" id="IPR023198">
    <property type="entry name" value="PGP-like_dom2"/>
</dbReference>
<evidence type="ECO:0000313" key="5">
    <source>
        <dbReference type="EMBL" id="CUH45070.1"/>
    </source>
</evidence>
<gene>
    <name evidence="5" type="primary">yieH</name>
    <name evidence="5" type="ORF">RUM4293_03980</name>
</gene>
<dbReference type="Pfam" id="PF00702">
    <property type="entry name" value="Hydrolase"/>
    <property type="match status" value="1"/>
</dbReference>
<evidence type="ECO:0000256" key="4">
    <source>
        <dbReference type="ARBA" id="ARBA00022842"/>
    </source>
</evidence>
<dbReference type="EC" id="3.1.3.-" evidence="5"/>
<evidence type="ECO:0000256" key="2">
    <source>
        <dbReference type="ARBA" id="ARBA00006171"/>
    </source>
</evidence>
<evidence type="ECO:0000313" key="6">
    <source>
        <dbReference type="Proteomes" id="UP000050786"/>
    </source>
</evidence>
<organism evidence="5 6">
    <name type="scientific">Ruegeria atlantica</name>
    <dbReference type="NCBI Taxonomy" id="81569"/>
    <lineage>
        <taxon>Bacteria</taxon>
        <taxon>Pseudomonadati</taxon>
        <taxon>Pseudomonadota</taxon>
        <taxon>Alphaproteobacteria</taxon>
        <taxon>Rhodobacterales</taxon>
        <taxon>Roseobacteraceae</taxon>
        <taxon>Ruegeria</taxon>
    </lineage>
</organism>
<dbReference type="InterPro" id="IPR023214">
    <property type="entry name" value="HAD_sf"/>
</dbReference>
<dbReference type="Proteomes" id="UP000050786">
    <property type="component" value="Unassembled WGS sequence"/>
</dbReference>
<protein>
    <submittedName>
        <fullName evidence="5">6-phosphogluconate phosphatase</fullName>
        <ecNumber evidence="5">3.1.3.-</ecNumber>
    </submittedName>
</protein>
<dbReference type="SFLD" id="SFLDS00003">
    <property type="entry name" value="Haloacid_Dehalogenase"/>
    <property type="match status" value="1"/>
</dbReference>
<dbReference type="InterPro" id="IPR006439">
    <property type="entry name" value="HAD-SF_hydro_IA"/>
</dbReference>
<keyword evidence="5" id="KW-0378">Hydrolase</keyword>
<comment type="cofactor">
    <cofactor evidence="1">
        <name>Mg(2+)</name>
        <dbReference type="ChEBI" id="CHEBI:18420"/>
    </cofactor>
</comment>
<dbReference type="RefSeq" id="WP_058275001.1">
    <property type="nucleotide sequence ID" value="NZ_CYPS01000064.1"/>
</dbReference>